<keyword evidence="3" id="KW-1185">Reference proteome</keyword>
<feature type="region of interest" description="Disordered" evidence="1">
    <location>
        <begin position="24"/>
        <end position="58"/>
    </location>
</feature>
<organism evidence="2 3">
    <name type="scientific">Pradoshia eiseniae</name>
    <dbReference type="NCBI Taxonomy" id="2064768"/>
    <lineage>
        <taxon>Bacteria</taxon>
        <taxon>Bacillati</taxon>
        <taxon>Bacillota</taxon>
        <taxon>Bacilli</taxon>
        <taxon>Bacillales</taxon>
        <taxon>Bacillaceae</taxon>
        <taxon>Pradoshia</taxon>
    </lineage>
</organism>
<feature type="compositionally biased region" description="Basic and acidic residues" evidence="1">
    <location>
        <begin position="28"/>
        <end position="38"/>
    </location>
</feature>
<sequence length="126" mass="15107">MEENNKQQNQKTNAEMDRFSQFFFGKSSHRESDKKAENDSQVLSEQKEQTSYDDRYNRNNDWFFGVKRKEDTPSPQTDQNHIETILNNVDFELLMETIDMLVTTTQPLIKEITPFFHRFIKKFKSD</sequence>
<dbReference type="RefSeq" id="WP_104848061.1">
    <property type="nucleotide sequence ID" value="NZ_PKOZ01000001.1"/>
</dbReference>
<feature type="compositionally biased region" description="Basic and acidic residues" evidence="1">
    <location>
        <begin position="45"/>
        <end position="58"/>
    </location>
</feature>
<dbReference type="EMBL" id="PKOZ01000001">
    <property type="protein sequence ID" value="PQD96966.1"/>
    <property type="molecule type" value="Genomic_DNA"/>
</dbReference>
<protein>
    <submittedName>
        <fullName evidence="2">Uncharacterized protein</fullName>
    </submittedName>
</protein>
<gene>
    <name evidence="2" type="ORF">CYL18_03550</name>
</gene>
<reference evidence="2 3" key="1">
    <citation type="submission" date="2017-12" db="EMBL/GenBank/DDBJ databases">
        <title>Taxonomic description and draft genome of Pradoshia cofamensis Gen. nov., sp. nov., a thermotolerant bacillale isolated from anterior gut of earthworm Eisenia fetida.</title>
        <authorList>
            <person name="Saha T."/>
            <person name="Chakraborty R."/>
        </authorList>
    </citation>
    <scope>NUCLEOTIDE SEQUENCE [LARGE SCALE GENOMIC DNA]</scope>
    <source>
        <strain evidence="2 3">EAG3</strain>
    </source>
</reference>
<dbReference type="OrthoDB" id="2886779at2"/>
<accession>A0A2S7N4L5</accession>
<name>A0A2S7N4L5_9BACI</name>
<dbReference type="Proteomes" id="UP000239663">
    <property type="component" value="Unassembled WGS sequence"/>
</dbReference>
<evidence type="ECO:0000313" key="3">
    <source>
        <dbReference type="Proteomes" id="UP000239663"/>
    </source>
</evidence>
<evidence type="ECO:0000256" key="1">
    <source>
        <dbReference type="SAM" id="MobiDB-lite"/>
    </source>
</evidence>
<proteinExistence type="predicted"/>
<dbReference type="AlphaFoldDB" id="A0A2S7N4L5"/>
<comment type="caution">
    <text evidence="2">The sequence shown here is derived from an EMBL/GenBank/DDBJ whole genome shotgun (WGS) entry which is preliminary data.</text>
</comment>
<evidence type="ECO:0000313" key="2">
    <source>
        <dbReference type="EMBL" id="PQD96966.1"/>
    </source>
</evidence>